<gene>
    <name evidence="1" type="ORF">HK100_002511</name>
</gene>
<accession>A0AAD5SXE7</accession>
<keyword evidence="2" id="KW-1185">Reference proteome</keyword>
<comment type="caution">
    <text evidence="1">The sequence shown here is derived from an EMBL/GenBank/DDBJ whole genome shotgun (WGS) entry which is preliminary data.</text>
</comment>
<organism evidence="1 2">
    <name type="scientific">Physocladia obscura</name>
    <dbReference type="NCBI Taxonomy" id="109957"/>
    <lineage>
        <taxon>Eukaryota</taxon>
        <taxon>Fungi</taxon>
        <taxon>Fungi incertae sedis</taxon>
        <taxon>Chytridiomycota</taxon>
        <taxon>Chytridiomycota incertae sedis</taxon>
        <taxon>Chytridiomycetes</taxon>
        <taxon>Chytridiales</taxon>
        <taxon>Chytriomycetaceae</taxon>
        <taxon>Physocladia</taxon>
    </lineage>
</organism>
<proteinExistence type="predicted"/>
<dbReference type="Proteomes" id="UP001211907">
    <property type="component" value="Unassembled WGS sequence"/>
</dbReference>
<dbReference type="AlphaFoldDB" id="A0AAD5SXE7"/>
<evidence type="ECO:0000313" key="1">
    <source>
        <dbReference type="EMBL" id="KAJ3111913.1"/>
    </source>
</evidence>
<name>A0AAD5SXE7_9FUNG</name>
<protein>
    <submittedName>
        <fullName evidence="1">Uncharacterized protein</fullName>
    </submittedName>
</protein>
<dbReference type="EMBL" id="JADGJH010001587">
    <property type="protein sequence ID" value="KAJ3111913.1"/>
    <property type="molecule type" value="Genomic_DNA"/>
</dbReference>
<sequence>MLNIQLPVQDPAIFPPSPTELCNVVFNHSFTHETVYTTPLTTFQSKNVIPSNIPFYDGLQVPSPTPDEFNAMSALWNAFNDSDEENMTVPQMRTRRQIAVDVAAFGAYGVDTIASTVDGVVLRISHSSMHVARSLLGAVFTRHAGFFCTMTVSTPKLAALESRTPKPSDITSVLALGSAARAILETPNAGGDSIVSECASVESLTRTLFGNTATQLLATEMNVQYAPSGGSMTDYLVRWGYTNVSVSVTRVFDATTNTRVSTALATRILEKKLQGIQFARRALFAPVRGRDCAWMLHVFVPRGGDAKTVRHAWKRLASGIRNGVVVVVTVWSERLLYDRTVNNKRK</sequence>
<reference evidence="1" key="1">
    <citation type="submission" date="2020-05" db="EMBL/GenBank/DDBJ databases">
        <title>Phylogenomic resolution of chytrid fungi.</title>
        <authorList>
            <person name="Stajich J.E."/>
            <person name="Amses K."/>
            <person name="Simmons R."/>
            <person name="Seto K."/>
            <person name="Myers J."/>
            <person name="Bonds A."/>
            <person name="Quandt C.A."/>
            <person name="Barry K."/>
            <person name="Liu P."/>
            <person name="Grigoriev I."/>
            <person name="Longcore J.E."/>
            <person name="James T.Y."/>
        </authorList>
    </citation>
    <scope>NUCLEOTIDE SEQUENCE</scope>
    <source>
        <strain evidence="1">JEL0513</strain>
    </source>
</reference>
<evidence type="ECO:0000313" key="2">
    <source>
        <dbReference type="Proteomes" id="UP001211907"/>
    </source>
</evidence>